<accession>A0A1E1W3C4</accession>
<organism evidence="2">
    <name type="scientific">Pectinophora gossypiella</name>
    <name type="common">Cotton pink bollworm</name>
    <name type="synonym">Depressaria gossypiella</name>
    <dbReference type="NCBI Taxonomy" id="13191"/>
    <lineage>
        <taxon>Eukaryota</taxon>
        <taxon>Metazoa</taxon>
        <taxon>Ecdysozoa</taxon>
        <taxon>Arthropoda</taxon>
        <taxon>Hexapoda</taxon>
        <taxon>Insecta</taxon>
        <taxon>Pterygota</taxon>
        <taxon>Neoptera</taxon>
        <taxon>Endopterygota</taxon>
        <taxon>Lepidoptera</taxon>
        <taxon>Glossata</taxon>
        <taxon>Ditrysia</taxon>
        <taxon>Gelechioidea</taxon>
        <taxon>Gelechiidae</taxon>
        <taxon>Apatetrinae</taxon>
        <taxon>Pectinophora</taxon>
    </lineage>
</organism>
<dbReference type="PROSITE" id="PS50175">
    <property type="entry name" value="ASP_PROT_RETROV"/>
    <property type="match status" value="1"/>
</dbReference>
<dbReference type="PANTHER" id="PTHR47331:SF1">
    <property type="entry name" value="GAG-LIKE PROTEIN"/>
    <property type="match status" value="1"/>
</dbReference>
<sequence length="202" mass="22776">QQAFYRPKYNGRYQNKNYQTVTTYTPKCPLCNFEHDLFQCKRFLAMSPEMKMTSLAKNQICRNCLYKHYDKPCTSTKRCKQCSADHNTIIHDVVEKMNQVRMNATHSTPSGNSAFSPPLASRAGNYQSNNKQHNVNHVATDEEEILLTTVSLKVKAADNTFIILRALLDQGSQISLLSENAAQILGLQRQRYHASVSGIGAG</sequence>
<dbReference type="PANTHER" id="PTHR47331">
    <property type="entry name" value="PHD-TYPE DOMAIN-CONTAINING PROTEIN"/>
    <property type="match status" value="1"/>
</dbReference>
<dbReference type="GO" id="GO:0004190">
    <property type="term" value="F:aspartic-type endopeptidase activity"/>
    <property type="evidence" value="ECO:0007669"/>
    <property type="project" value="InterPro"/>
</dbReference>
<reference evidence="2" key="1">
    <citation type="submission" date="2015-09" db="EMBL/GenBank/DDBJ databases">
        <title>De novo assembly of Pectinophora gossypiella (Pink Bollworm) gut transcriptome.</title>
        <authorList>
            <person name="Tassone E.E."/>
        </authorList>
    </citation>
    <scope>NUCLEOTIDE SEQUENCE</scope>
</reference>
<evidence type="ECO:0000313" key="2">
    <source>
        <dbReference type="EMBL" id="JAT81429.1"/>
    </source>
</evidence>
<dbReference type="OrthoDB" id="8065581at2759"/>
<dbReference type="GO" id="GO:0006508">
    <property type="term" value="P:proteolysis"/>
    <property type="evidence" value="ECO:0007669"/>
    <property type="project" value="InterPro"/>
</dbReference>
<feature type="domain" description="Peptidase A2" evidence="1">
    <location>
        <begin position="164"/>
        <end position="202"/>
    </location>
</feature>
<name>A0A1E1W3C4_PECGO</name>
<protein>
    <recommendedName>
        <fullName evidence="1">Peptidase A2 domain-containing protein</fullName>
    </recommendedName>
</protein>
<dbReference type="AlphaFoldDB" id="A0A1E1W3C4"/>
<dbReference type="InterPro" id="IPR001995">
    <property type="entry name" value="Peptidase_A2_cat"/>
</dbReference>
<feature type="non-terminal residue" evidence="2">
    <location>
        <position position="202"/>
    </location>
</feature>
<feature type="non-terminal residue" evidence="2">
    <location>
        <position position="1"/>
    </location>
</feature>
<proteinExistence type="predicted"/>
<dbReference type="EMBL" id="GDQN01009625">
    <property type="protein sequence ID" value="JAT81429.1"/>
    <property type="molecule type" value="Transcribed_RNA"/>
</dbReference>
<evidence type="ECO:0000259" key="1">
    <source>
        <dbReference type="PROSITE" id="PS50175"/>
    </source>
</evidence>
<gene>
    <name evidence="2" type="ORF">g.2084</name>
</gene>